<feature type="region of interest" description="Disordered" evidence="1">
    <location>
        <begin position="307"/>
        <end position="332"/>
    </location>
</feature>
<accession>A0AAX4J4C8</accession>
<dbReference type="PANTHER" id="PTHR43662">
    <property type="match status" value="1"/>
</dbReference>
<reference evidence="5" key="1">
    <citation type="journal article" date="2023" name="bioRxiv">
        <title>Complete genome of the Medicago anthracnose fungus, Colletotrichum destructivum, reveals a mini-chromosome-like region within a core chromosome.</title>
        <authorList>
            <person name="Lapalu N."/>
            <person name="Simon A."/>
            <person name="Lu A."/>
            <person name="Plaumann P.-L."/>
            <person name="Amselem J."/>
            <person name="Pigne S."/>
            <person name="Auger A."/>
            <person name="Koch C."/>
            <person name="Dallery J.-F."/>
            <person name="O'Connell R.J."/>
        </authorList>
    </citation>
    <scope>NUCLEOTIDE SEQUENCE [LARGE SCALE GENOMIC DNA]</scope>
    <source>
        <strain evidence="5">CBS 520.97</strain>
    </source>
</reference>
<organism evidence="4 5">
    <name type="scientific">Colletotrichum destructivum</name>
    <dbReference type="NCBI Taxonomy" id="34406"/>
    <lineage>
        <taxon>Eukaryota</taxon>
        <taxon>Fungi</taxon>
        <taxon>Dikarya</taxon>
        <taxon>Ascomycota</taxon>
        <taxon>Pezizomycotina</taxon>
        <taxon>Sordariomycetes</taxon>
        <taxon>Hypocreomycetidae</taxon>
        <taxon>Glomerellales</taxon>
        <taxon>Glomerellaceae</taxon>
        <taxon>Colletotrichum</taxon>
        <taxon>Colletotrichum destructivum species complex</taxon>
    </lineage>
</organism>
<keyword evidence="2" id="KW-0732">Signal</keyword>
<feature type="compositionally biased region" description="Low complexity" evidence="1">
    <location>
        <begin position="318"/>
        <end position="327"/>
    </location>
</feature>
<dbReference type="EMBL" id="CP137315">
    <property type="protein sequence ID" value="WQF90228.1"/>
    <property type="molecule type" value="Genomic_DNA"/>
</dbReference>
<protein>
    <recommendedName>
        <fullName evidence="3">DUF1996 domain-containing protein</fullName>
    </recommendedName>
</protein>
<name>A0AAX4J4C8_9PEZI</name>
<dbReference type="RefSeq" id="XP_062787449.1">
    <property type="nucleotide sequence ID" value="XM_062931398.1"/>
</dbReference>
<evidence type="ECO:0000313" key="4">
    <source>
        <dbReference type="EMBL" id="WQF90228.1"/>
    </source>
</evidence>
<dbReference type="KEGG" id="cdet:87951742"/>
<dbReference type="Proteomes" id="UP001322277">
    <property type="component" value="Chromosome 11"/>
</dbReference>
<dbReference type="InterPro" id="IPR018535">
    <property type="entry name" value="DUF1996"/>
</dbReference>
<evidence type="ECO:0000256" key="2">
    <source>
        <dbReference type="SAM" id="SignalP"/>
    </source>
</evidence>
<dbReference type="Pfam" id="PF09362">
    <property type="entry name" value="DUF1996"/>
    <property type="match status" value="1"/>
</dbReference>
<dbReference type="AlphaFoldDB" id="A0AAX4J4C8"/>
<sequence length="356" mass="38663">MMTMSFLITALALASTAQAYHQINAKVAFRKNIDPIVQPGQYTSHMHTFFGSDQVTVNTKTSAEAQTGCNTNDNPNDLSIYWIPTLYGVKNENRIPIEPLSFKAYYNNIGDAEVTFPQDFKVVAGNADANSQADVDARSRLEWFCNVGGGQGTKDASAFPTSTCDRGRLQAILTFQDCFNPATMATAYSGGEHRQNSNWCPTGMKRIPQLRFSVRYDVSAAGSWNGVAPLELASGPSYSFHGDFINGWLPEAAENLMAATDKREWQPVGGPGRAQACTPADPDPENGTSDWAESVRAMEGAGNNALAPSVPAVEAKETPATPATSATTEEDNDCYRKRALRAMKRISRIARLSVRI</sequence>
<feature type="signal peptide" evidence="2">
    <location>
        <begin position="1"/>
        <end position="19"/>
    </location>
</feature>
<keyword evidence="5" id="KW-1185">Reference proteome</keyword>
<evidence type="ECO:0000259" key="3">
    <source>
        <dbReference type="Pfam" id="PF09362"/>
    </source>
</evidence>
<feature type="chain" id="PRO_5044005207" description="DUF1996 domain-containing protein" evidence="2">
    <location>
        <begin position="20"/>
        <end position="356"/>
    </location>
</feature>
<feature type="region of interest" description="Disordered" evidence="1">
    <location>
        <begin position="264"/>
        <end position="290"/>
    </location>
</feature>
<dbReference type="GeneID" id="87951742"/>
<gene>
    <name evidence="4" type="ORF">CDEST_15242</name>
</gene>
<dbReference type="PANTHER" id="PTHR43662:SF12">
    <property type="entry name" value="DUF1996 DOMAIN-CONTAINING PROTEIN-RELATED"/>
    <property type="match status" value="1"/>
</dbReference>
<evidence type="ECO:0000256" key="1">
    <source>
        <dbReference type="SAM" id="MobiDB-lite"/>
    </source>
</evidence>
<proteinExistence type="predicted"/>
<evidence type="ECO:0000313" key="5">
    <source>
        <dbReference type="Proteomes" id="UP001322277"/>
    </source>
</evidence>
<feature type="domain" description="DUF1996" evidence="3">
    <location>
        <begin position="34"/>
        <end position="248"/>
    </location>
</feature>